<dbReference type="EMBL" id="JAGSND010000007">
    <property type="protein sequence ID" value="MBR0598557.1"/>
    <property type="molecule type" value="Genomic_DNA"/>
</dbReference>
<keyword evidence="4" id="KW-0804">Transcription</keyword>
<dbReference type="Gene3D" id="1.10.1740.10">
    <property type="match status" value="1"/>
</dbReference>
<dbReference type="InterPro" id="IPR007627">
    <property type="entry name" value="RNA_pol_sigma70_r2"/>
</dbReference>
<evidence type="ECO:0000256" key="2">
    <source>
        <dbReference type="ARBA" id="ARBA00023015"/>
    </source>
</evidence>
<comment type="similarity">
    <text evidence="1">Belongs to the sigma-70 factor family. ECF subfamily.</text>
</comment>
<dbReference type="AlphaFoldDB" id="A0A8J7W0H9"/>
<reference evidence="8" key="1">
    <citation type="submission" date="2021-04" db="EMBL/GenBank/DDBJ databases">
        <title>Sinoanaerobacter chloroacetimidivorans sp. nov., an obligate anaerobic bacterium isolated from anaerobic sludge.</title>
        <authorList>
            <person name="Bao Y."/>
        </authorList>
    </citation>
    <scope>NUCLEOTIDE SEQUENCE</scope>
    <source>
        <strain evidence="8">BAD-6</strain>
    </source>
</reference>
<evidence type="ECO:0000256" key="3">
    <source>
        <dbReference type="ARBA" id="ARBA00023082"/>
    </source>
</evidence>
<sequence>MWEELSKPLKRFIKLRVKSDQDAEDILQNVFYKIQTNIGGLRDVDKLNSWIYTIAKNSIADFYRIKKFETEVFETPEELASVTDDESTANEEIAQCLKSMIMYLPEKYKEAILLTEYHNLTQKELGERTGLSASGAKSRVQRARGKLKEMLLCCCQLEFDRRGNVVDYKHKSDDCKFC</sequence>
<dbReference type="NCBIfam" id="TIGR02937">
    <property type="entry name" value="sigma70-ECF"/>
    <property type="match status" value="1"/>
</dbReference>
<proteinExistence type="inferred from homology"/>
<evidence type="ECO:0000259" key="6">
    <source>
        <dbReference type="Pfam" id="PF04542"/>
    </source>
</evidence>
<dbReference type="PANTHER" id="PTHR43133">
    <property type="entry name" value="RNA POLYMERASE ECF-TYPE SIGMA FACTO"/>
    <property type="match status" value="1"/>
</dbReference>
<dbReference type="InterPro" id="IPR013249">
    <property type="entry name" value="RNA_pol_sigma70_r4_t2"/>
</dbReference>
<dbReference type="InterPro" id="IPR036388">
    <property type="entry name" value="WH-like_DNA-bd_sf"/>
</dbReference>
<dbReference type="Pfam" id="PF04542">
    <property type="entry name" value="Sigma70_r2"/>
    <property type="match status" value="1"/>
</dbReference>
<keyword evidence="2" id="KW-0805">Transcription regulation</keyword>
<evidence type="ECO:0000256" key="1">
    <source>
        <dbReference type="ARBA" id="ARBA00010641"/>
    </source>
</evidence>
<dbReference type="InterPro" id="IPR013325">
    <property type="entry name" value="RNA_pol_sigma_r2"/>
</dbReference>
<reference evidence="8" key="2">
    <citation type="submission" date="2021-04" db="EMBL/GenBank/DDBJ databases">
        <authorList>
            <person name="Liu J."/>
        </authorList>
    </citation>
    <scope>NUCLEOTIDE SEQUENCE</scope>
    <source>
        <strain evidence="8">BAD-6</strain>
    </source>
</reference>
<dbReference type="InterPro" id="IPR039425">
    <property type="entry name" value="RNA_pol_sigma-70-like"/>
</dbReference>
<accession>A0A8J7W0H9</accession>
<dbReference type="GO" id="GO:0006352">
    <property type="term" value="P:DNA-templated transcription initiation"/>
    <property type="evidence" value="ECO:0007669"/>
    <property type="project" value="InterPro"/>
</dbReference>
<dbReference type="CDD" id="cd06171">
    <property type="entry name" value="Sigma70_r4"/>
    <property type="match status" value="1"/>
</dbReference>
<evidence type="ECO:0000259" key="7">
    <source>
        <dbReference type="Pfam" id="PF08281"/>
    </source>
</evidence>
<evidence type="ECO:0000313" key="8">
    <source>
        <dbReference type="EMBL" id="MBR0598557.1"/>
    </source>
</evidence>
<feature type="domain" description="RNA polymerase sigma factor 70 region 4 type 2" evidence="7">
    <location>
        <begin position="95"/>
        <end position="147"/>
    </location>
</feature>
<evidence type="ECO:0000256" key="5">
    <source>
        <dbReference type="NCBIfam" id="TIGR02959"/>
    </source>
</evidence>
<dbReference type="PANTHER" id="PTHR43133:SF62">
    <property type="entry name" value="RNA POLYMERASE SIGMA FACTOR SIGZ"/>
    <property type="match status" value="1"/>
</dbReference>
<evidence type="ECO:0000256" key="4">
    <source>
        <dbReference type="ARBA" id="ARBA00023163"/>
    </source>
</evidence>
<dbReference type="NCBIfam" id="NF007215">
    <property type="entry name" value="PRK09637.1"/>
    <property type="match status" value="1"/>
</dbReference>
<dbReference type="Gene3D" id="1.10.10.10">
    <property type="entry name" value="Winged helix-like DNA-binding domain superfamily/Winged helix DNA-binding domain"/>
    <property type="match status" value="1"/>
</dbReference>
<dbReference type="GO" id="GO:0016987">
    <property type="term" value="F:sigma factor activity"/>
    <property type="evidence" value="ECO:0007669"/>
    <property type="project" value="UniProtKB-KW"/>
</dbReference>
<comment type="caution">
    <text evidence="8">The sequence shown here is derived from an EMBL/GenBank/DDBJ whole genome shotgun (WGS) entry which is preliminary data.</text>
</comment>
<gene>
    <name evidence="8" type="primary">sigZ</name>
    <name evidence="8" type="ORF">KCX82_11760</name>
</gene>
<name>A0A8J7W0H9_9FIRM</name>
<dbReference type="GO" id="GO:0003677">
    <property type="term" value="F:DNA binding"/>
    <property type="evidence" value="ECO:0007669"/>
    <property type="project" value="InterPro"/>
</dbReference>
<dbReference type="NCBIfam" id="TIGR02959">
    <property type="entry name" value="SigZ"/>
    <property type="match status" value="1"/>
</dbReference>
<dbReference type="SUPFAM" id="SSF88946">
    <property type="entry name" value="Sigma2 domain of RNA polymerase sigma factors"/>
    <property type="match status" value="1"/>
</dbReference>
<feature type="domain" description="RNA polymerase sigma-70 region 2" evidence="6">
    <location>
        <begin position="2"/>
        <end position="65"/>
    </location>
</feature>
<evidence type="ECO:0000313" key="9">
    <source>
        <dbReference type="Proteomes" id="UP000675664"/>
    </source>
</evidence>
<dbReference type="InterPro" id="IPR014304">
    <property type="entry name" value="RNA_pol_sigma-Z"/>
</dbReference>
<keyword evidence="9" id="KW-1185">Reference proteome</keyword>
<dbReference type="InterPro" id="IPR013324">
    <property type="entry name" value="RNA_pol_sigma_r3/r4-like"/>
</dbReference>
<organism evidence="8 9">
    <name type="scientific">Sinanaerobacter chloroacetimidivorans</name>
    <dbReference type="NCBI Taxonomy" id="2818044"/>
    <lineage>
        <taxon>Bacteria</taxon>
        <taxon>Bacillati</taxon>
        <taxon>Bacillota</taxon>
        <taxon>Clostridia</taxon>
        <taxon>Peptostreptococcales</taxon>
        <taxon>Anaerovoracaceae</taxon>
        <taxon>Sinanaerobacter</taxon>
    </lineage>
</organism>
<dbReference type="Proteomes" id="UP000675664">
    <property type="component" value="Unassembled WGS sequence"/>
</dbReference>
<dbReference type="SUPFAM" id="SSF88659">
    <property type="entry name" value="Sigma3 and sigma4 domains of RNA polymerase sigma factors"/>
    <property type="match status" value="1"/>
</dbReference>
<dbReference type="Pfam" id="PF08281">
    <property type="entry name" value="Sigma70_r4_2"/>
    <property type="match status" value="1"/>
</dbReference>
<protein>
    <recommendedName>
        <fullName evidence="5">RNA polymerase sigma factor SigZ</fullName>
    </recommendedName>
</protein>
<keyword evidence="3" id="KW-0731">Sigma factor</keyword>
<dbReference type="InterPro" id="IPR014284">
    <property type="entry name" value="RNA_pol_sigma-70_dom"/>
</dbReference>